<name>A0A501WCP8_9BACT</name>
<evidence type="ECO:0000313" key="3">
    <source>
        <dbReference type="Proteomes" id="UP000316727"/>
    </source>
</evidence>
<dbReference type="SUPFAM" id="SSF51206">
    <property type="entry name" value="cAMP-binding domain-like"/>
    <property type="match status" value="1"/>
</dbReference>
<dbReference type="PANTHER" id="PTHR24567">
    <property type="entry name" value="CRP FAMILY TRANSCRIPTIONAL REGULATORY PROTEIN"/>
    <property type="match status" value="1"/>
</dbReference>
<dbReference type="GO" id="GO:0003700">
    <property type="term" value="F:DNA-binding transcription factor activity"/>
    <property type="evidence" value="ECO:0007669"/>
    <property type="project" value="TreeGrafter"/>
</dbReference>
<dbReference type="Gene3D" id="2.60.120.10">
    <property type="entry name" value="Jelly Rolls"/>
    <property type="match status" value="1"/>
</dbReference>
<evidence type="ECO:0000259" key="1">
    <source>
        <dbReference type="PROSITE" id="PS50042"/>
    </source>
</evidence>
<dbReference type="GO" id="GO:0005829">
    <property type="term" value="C:cytosol"/>
    <property type="evidence" value="ECO:0007669"/>
    <property type="project" value="TreeGrafter"/>
</dbReference>
<reference evidence="2 3" key="1">
    <citation type="submission" date="2019-06" db="EMBL/GenBank/DDBJ databases">
        <title>A novel bacterium of genus Pontibacter, isolated from marine sediment.</title>
        <authorList>
            <person name="Huang H."/>
            <person name="Mo K."/>
            <person name="Hu Y."/>
        </authorList>
    </citation>
    <scope>NUCLEOTIDE SEQUENCE [LARGE SCALE GENOMIC DNA]</scope>
    <source>
        <strain evidence="2 3">HB172049</strain>
    </source>
</reference>
<dbReference type="OrthoDB" id="680421at2"/>
<proteinExistence type="predicted"/>
<feature type="domain" description="Cyclic nucleotide-binding" evidence="1">
    <location>
        <begin position="41"/>
        <end position="138"/>
    </location>
</feature>
<dbReference type="InterPro" id="IPR050397">
    <property type="entry name" value="Env_Response_Regulators"/>
</dbReference>
<dbReference type="InterPro" id="IPR018490">
    <property type="entry name" value="cNMP-bd_dom_sf"/>
</dbReference>
<sequence length="215" mass="24991">MLILTIPPPCTPAQIPLTSASSKPHSLSRILYNIDQIIRPEPEERAALERVLRPRTLHKNELFLREGEVCRKIAFIEQGSVRVYYEVDGKEICKDFLFENAVAGSFASFFSQMPSALNVAAMEETQLLELSYEDVMHLYEHYPSWQKLGRIIAQDQFVRAERREASLLKDPPEVRFRNLIEEHPKLFKRVPLQYIASYLGITPETLSRYRSRVKR</sequence>
<organism evidence="2 3">
    <name type="scientific">Pontibacter mangrovi</name>
    <dbReference type="NCBI Taxonomy" id="2589816"/>
    <lineage>
        <taxon>Bacteria</taxon>
        <taxon>Pseudomonadati</taxon>
        <taxon>Bacteroidota</taxon>
        <taxon>Cytophagia</taxon>
        <taxon>Cytophagales</taxon>
        <taxon>Hymenobacteraceae</taxon>
        <taxon>Pontibacter</taxon>
    </lineage>
</organism>
<evidence type="ECO:0000313" key="2">
    <source>
        <dbReference type="EMBL" id="TPE43266.1"/>
    </source>
</evidence>
<comment type="caution">
    <text evidence="2">The sequence shown here is derived from an EMBL/GenBank/DDBJ whole genome shotgun (WGS) entry which is preliminary data.</text>
</comment>
<dbReference type="EMBL" id="VFRQ01000007">
    <property type="protein sequence ID" value="TPE43266.1"/>
    <property type="molecule type" value="Genomic_DNA"/>
</dbReference>
<dbReference type="InterPro" id="IPR014710">
    <property type="entry name" value="RmlC-like_jellyroll"/>
</dbReference>
<keyword evidence="3" id="KW-1185">Reference proteome</keyword>
<gene>
    <name evidence="2" type="ORF">FJM65_14235</name>
</gene>
<dbReference type="InterPro" id="IPR000595">
    <property type="entry name" value="cNMP-bd_dom"/>
</dbReference>
<dbReference type="PROSITE" id="PS50042">
    <property type="entry name" value="CNMP_BINDING_3"/>
    <property type="match status" value="1"/>
</dbReference>
<dbReference type="SMART" id="SM00100">
    <property type="entry name" value="cNMP"/>
    <property type="match status" value="1"/>
</dbReference>
<dbReference type="Pfam" id="PF00027">
    <property type="entry name" value="cNMP_binding"/>
    <property type="match status" value="1"/>
</dbReference>
<accession>A0A501WCP8</accession>
<dbReference type="Proteomes" id="UP000316727">
    <property type="component" value="Unassembled WGS sequence"/>
</dbReference>
<dbReference type="CDD" id="cd00038">
    <property type="entry name" value="CAP_ED"/>
    <property type="match status" value="1"/>
</dbReference>
<protein>
    <submittedName>
        <fullName evidence="2">Crp/Fnr family transcriptional regulator</fullName>
    </submittedName>
</protein>
<dbReference type="AlphaFoldDB" id="A0A501WCP8"/>
<dbReference type="PANTHER" id="PTHR24567:SF76">
    <property type="entry name" value="CYCLIC NUCLEOTIDE-BINDING DOMAIN PROTEIN"/>
    <property type="match status" value="1"/>
</dbReference>